<comment type="caution">
    <text evidence="1">The sequence shown here is derived from an EMBL/GenBank/DDBJ whole genome shotgun (WGS) entry which is preliminary data.</text>
</comment>
<dbReference type="AlphaFoldDB" id="A0A0F9KEV3"/>
<dbReference type="EMBL" id="LAZR01008174">
    <property type="protein sequence ID" value="KKM80478.1"/>
    <property type="molecule type" value="Genomic_DNA"/>
</dbReference>
<dbReference type="InterPro" id="IPR036412">
    <property type="entry name" value="HAD-like_sf"/>
</dbReference>
<evidence type="ECO:0000313" key="1">
    <source>
        <dbReference type="EMBL" id="KKM80478.1"/>
    </source>
</evidence>
<gene>
    <name evidence="1" type="ORF">LCGC14_1339410</name>
</gene>
<dbReference type="SUPFAM" id="SSF56784">
    <property type="entry name" value="HAD-like"/>
    <property type="match status" value="1"/>
</dbReference>
<accession>A0A0F9KEV3</accession>
<name>A0A0F9KEV3_9ZZZZ</name>
<feature type="non-terminal residue" evidence="1">
    <location>
        <position position="1"/>
    </location>
</feature>
<proteinExistence type="predicted"/>
<protein>
    <submittedName>
        <fullName evidence="1">Uncharacterized protein</fullName>
    </submittedName>
</protein>
<reference evidence="1" key="1">
    <citation type="journal article" date="2015" name="Nature">
        <title>Complex archaea that bridge the gap between prokaryotes and eukaryotes.</title>
        <authorList>
            <person name="Spang A."/>
            <person name="Saw J.H."/>
            <person name="Jorgensen S.L."/>
            <person name="Zaremba-Niedzwiedzka K."/>
            <person name="Martijn J."/>
            <person name="Lind A.E."/>
            <person name="van Eijk R."/>
            <person name="Schleper C."/>
            <person name="Guy L."/>
            <person name="Ettema T.J."/>
        </authorList>
    </citation>
    <scope>NUCLEOTIDE SEQUENCE</scope>
</reference>
<sequence>VVKTNYSYDIIPNEVSKYNALIRGCQLFNLHGIDSILKIGDSGDKEGNDYDFLKLKNSFSVGSFSPEIETNFPLVDDNCEFLTGPDGLKFILEYLSI</sequence>
<organism evidence="1">
    <name type="scientific">marine sediment metagenome</name>
    <dbReference type="NCBI Taxonomy" id="412755"/>
    <lineage>
        <taxon>unclassified sequences</taxon>
        <taxon>metagenomes</taxon>
        <taxon>ecological metagenomes</taxon>
    </lineage>
</organism>